<evidence type="ECO:0000256" key="2">
    <source>
        <dbReference type="ARBA" id="ARBA00022670"/>
    </source>
</evidence>
<dbReference type="CDD" id="cd00190">
    <property type="entry name" value="Tryp_SPc"/>
    <property type="match status" value="1"/>
</dbReference>
<accession>A0A8J2QKP8</accession>
<name>A0A8J2QKP8_9NEOP</name>
<organism evidence="9 10">
    <name type="scientific">Danaus chrysippus</name>
    <name type="common">African queen</name>
    <dbReference type="NCBI Taxonomy" id="151541"/>
    <lineage>
        <taxon>Eukaryota</taxon>
        <taxon>Metazoa</taxon>
        <taxon>Ecdysozoa</taxon>
        <taxon>Arthropoda</taxon>
        <taxon>Hexapoda</taxon>
        <taxon>Insecta</taxon>
        <taxon>Pterygota</taxon>
        <taxon>Neoptera</taxon>
        <taxon>Endopterygota</taxon>
        <taxon>Lepidoptera</taxon>
        <taxon>Glossata</taxon>
        <taxon>Ditrysia</taxon>
        <taxon>Papilionoidea</taxon>
        <taxon>Nymphalidae</taxon>
        <taxon>Danainae</taxon>
        <taxon>Danaini</taxon>
        <taxon>Danaina</taxon>
        <taxon>Danaus</taxon>
        <taxon>Anosia</taxon>
    </lineage>
</organism>
<protein>
    <submittedName>
        <fullName evidence="9">(African queen) hypothetical protein</fullName>
    </submittedName>
</protein>
<keyword evidence="2 6" id="KW-0645">Protease</keyword>
<dbReference type="PROSITE" id="PS00134">
    <property type="entry name" value="TRYPSIN_HIS"/>
    <property type="match status" value="1"/>
</dbReference>
<keyword evidence="3 6" id="KW-0378">Hydrolase</keyword>
<dbReference type="PANTHER" id="PTHR24276:SF91">
    <property type="entry name" value="AT26814P-RELATED"/>
    <property type="match status" value="1"/>
</dbReference>
<dbReference type="InterPro" id="IPR001314">
    <property type="entry name" value="Peptidase_S1A"/>
</dbReference>
<keyword evidence="10" id="KW-1185">Reference proteome</keyword>
<dbReference type="Proteomes" id="UP000789524">
    <property type="component" value="Unassembled WGS sequence"/>
</dbReference>
<dbReference type="PROSITE" id="PS50240">
    <property type="entry name" value="TRYPSIN_DOM"/>
    <property type="match status" value="1"/>
</dbReference>
<dbReference type="InterPro" id="IPR001254">
    <property type="entry name" value="Trypsin_dom"/>
</dbReference>
<evidence type="ECO:0000256" key="4">
    <source>
        <dbReference type="ARBA" id="ARBA00022825"/>
    </source>
</evidence>
<dbReference type="GO" id="GO:0006508">
    <property type="term" value="P:proteolysis"/>
    <property type="evidence" value="ECO:0007669"/>
    <property type="project" value="UniProtKB-KW"/>
</dbReference>
<comment type="similarity">
    <text evidence="1">Belongs to the peptidase S1 family.</text>
</comment>
<evidence type="ECO:0000256" key="5">
    <source>
        <dbReference type="ARBA" id="ARBA00023157"/>
    </source>
</evidence>
<dbReference type="Gene3D" id="2.40.10.10">
    <property type="entry name" value="Trypsin-like serine proteases"/>
    <property type="match status" value="2"/>
</dbReference>
<evidence type="ECO:0000313" key="9">
    <source>
        <dbReference type="EMBL" id="CAG9564980.1"/>
    </source>
</evidence>
<dbReference type="InterPro" id="IPR018114">
    <property type="entry name" value="TRYPSIN_HIS"/>
</dbReference>
<dbReference type="SMART" id="SM00020">
    <property type="entry name" value="Tryp_SPc"/>
    <property type="match status" value="1"/>
</dbReference>
<comment type="caution">
    <text evidence="9">The sequence shown here is derived from an EMBL/GenBank/DDBJ whole genome shotgun (WGS) entry which is preliminary data.</text>
</comment>
<proteinExistence type="inferred from homology"/>
<keyword evidence="5" id="KW-1015">Disulfide bond</keyword>
<sequence length="276" mass="29798">MKLLLTVLCLAVAVSAYEPINNDYHNTIGVYEAARIKQAEESTDFDGSRIVGGNYALLGQFPYQAGLLINLVDGRQSVCGASLISNSRLVTAAHCWFSGGSQAREFLVVLGSITLYYGGIRMITNNVRPHERFNPRNLHNDIAVIYINPVSYSNSIKNIGIARGDDLFIGSWATASGFGRFTETSGASTTLRYVNLQVITNGVCRRTYGSSIISSFLCVATPNGRSTCAGDSGGPLAINNTLIGITCFGHREGCTRGHPAGFVRVSSFYDWIVSNM</sequence>
<dbReference type="Pfam" id="PF00089">
    <property type="entry name" value="Trypsin"/>
    <property type="match status" value="1"/>
</dbReference>
<dbReference type="PROSITE" id="PS00135">
    <property type="entry name" value="TRYPSIN_SER"/>
    <property type="match status" value="1"/>
</dbReference>
<dbReference type="InterPro" id="IPR033116">
    <property type="entry name" value="TRYPSIN_SER"/>
</dbReference>
<evidence type="ECO:0000256" key="1">
    <source>
        <dbReference type="ARBA" id="ARBA00007664"/>
    </source>
</evidence>
<feature type="chain" id="PRO_5035295396" evidence="7">
    <location>
        <begin position="17"/>
        <end position="276"/>
    </location>
</feature>
<evidence type="ECO:0000256" key="6">
    <source>
        <dbReference type="RuleBase" id="RU363034"/>
    </source>
</evidence>
<evidence type="ECO:0000256" key="3">
    <source>
        <dbReference type="ARBA" id="ARBA00022801"/>
    </source>
</evidence>
<feature type="domain" description="Peptidase S1" evidence="8">
    <location>
        <begin position="50"/>
        <end position="276"/>
    </location>
</feature>
<dbReference type="SUPFAM" id="SSF50494">
    <property type="entry name" value="Trypsin-like serine proteases"/>
    <property type="match status" value="1"/>
</dbReference>
<dbReference type="AlphaFoldDB" id="A0A8J2QKP8"/>
<dbReference type="OrthoDB" id="5565075at2759"/>
<keyword evidence="4 6" id="KW-0720">Serine protease</keyword>
<keyword evidence="7" id="KW-0732">Signal</keyword>
<dbReference type="InterPro" id="IPR043504">
    <property type="entry name" value="Peptidase_S1_PA_chymotrypsin"/>
</dbReference>
<evidence type="ECO:0000259" key="8">
    <source>
        <dbReference type="PROSITE" id="PS50240"/>
    </source>
</evidence>
<gene>
    <name evidence="9" type="ORF">DCHRY22_LOCUS5891</name>
</gene>
<dbReference type="PANTHER" id="PTHR24276">
    <property type="entry name" value="POLYSERASE-RELATED"/>
    <property type="match status" value="1"/>
</dbReference>
<dbReference type="InterPro" id="IPR050430">
    <property type="entry name" value="Peptidase_S1"/>
</dbReference>
<evidence type="ECO:0000313" key="10">
    <source>
        <dbReference type="Proteomes" id="UP000789524"/>
    </source>
</evidence>
<dbReference type="InterPro" id="IPR009003">
    <property type="entry name" value="Peptidase_S1_PA"/>
</dbReference>
<dbReference type="PRINTS" id="PR00722">
    <property type="entry name" value="CHYMOTRYPSIN"/>
</dbReference>
<dbReference type="GO" id="GO:0004252">
    <property type="term" value="F:serine-type endopeptidase activity"/>
    <property type="evidence" value="ECO:0007669"/>
    <property type="project" value="InterPro"/>
</dbReference>
<dbReference type="EMBL" id="CAKASE010000052">
    <property type="protein sequence ID" value="CAG9564980.1"/>
    <property type="molecule type" value="Genomic_DNA"/>
</dbReference>
<evidence type="ECO:0000256" key="7">
    <source>
        <dbReference type="SAM" id="SignalP"/>
    </source>
</evidence>
<reference evidence="9" key="1">
    <citation type="submission" date="2021-09" db="EMBL/GenBank/DDBJ databases">
        <authorList>
            <person name="Martin H S."/>
        </authorList>
    </citation>
    <scope>NUCLEOTIDE SEQUENCE</scope>
</reference>
<feature type="signal peptide" evidence="7">
    <location>
        <begin position="1"/>
        <end position="16"/>
    </location>
</feature>